<dbReference type="InterPro" id="IPR009560">
    <property type="entry name" value="DUF1176"/>
</dbReference>
<reference evidence="1 2" key="1">
    <citation type="submission" date="2018-11" db="EMBL/GenBank/DDBJ databases">
        <authorList>
            <person name="Peiro R."/>
            <person name="Begona"/>
            <person name="Cbmso G."/>
            <person name="Lopez M."/>
            <person name="Gonzalez S."/>
            <person name="Sacristan E."/>
            <person name="Castillo E."/>
        </authorList>
    </citation>
    <scope>NUCLEOTIDE SEQUENCE [LARGE SCALE GENOMIC DNA]</scope>
    <source>
        <strain evidence="1">Brev_genome</strain>
    </source>
</reference>
<dbReference type="Proteomes" id="UP000289220">
    <property type="component" value="Unassembled WGS sequence"/>
</dbReference>
<protein>
    <recommendedName>
        <fullName evidence="3">DUF1176 domain-containing protein</fullName>
    </recommendedName>
</protein>
<dbReference type="AlphaFoldDB" id="A0A7Z9C627"/>
<keyword evidence="2" id="KW-1185">Reference proteome</keyword>
<evidence type="ECO:0008006" key="3">
    <source>
        <dbReference type="Google" id="ProtNLM"/>
    </source>
</evidence>
<comment type="caution">
    <text evidence="1">The sequence shown here is derived from an EMBL/GenBank/DDBJ whole genome shotgun (WGS) entry which is preliminary data.</text>
</comment>
<dbReference type="EMBL" id="UXHF01000019">
    <property type="protein sequence ID" value="VDC49473.1"/>
    <property type="molecule type" value="Genomic_DNA"/>
</dbReference>
<evidence type="ECO:0000313" key="1">
    <source>
        <dbReference type="EMBL" id="VDC49473.1"/>
    </source>
</evidence>
<gene>
    <name evidence="1" type="ORF">BREV_BREV_01257</name>
</gene>
<proteinExistence type="predicted"/>
<organism evidence="1 2">
    <name type="scientific">Brevundimonas mediterranea</name>
    <dbReference type="NCBI Taxonomy" id="74329"/>
    <lineage>
        <taxon>Bacteria</taxon>
        <taxon>Pseudomonadati</taxon>
        <taxon>Pseudomonadota</taxon>
        <taxon>Alphaproteobacteria</taxon>
        <taxon>Caulobacterales</taxon>
        <taxon>Caulobacteraceae</taxon>
        <taxon>Brevundimonas</taxon>
    </lineage>
</organism>
<name>A0A7Z9C627_9CAUL</name>
<dbReference type="Pfam" id="PF06674">
    <property type="entry name" value="DUF1176"/>
    <property type="match status" value="1"/>
</dbReference>
<sequence length="161" mass="17125">MDQTGFGDVNQTVPAALRTRTEVGTCLKESTMPAVSDMVMSARLDARTELWGVPCGSGAYNVTHNWYLTGPDGRDPRPAILAGTAGPGADPVMPDNSTVNGAYDPKTRTLSAFAKGRGIGDCGSAQTWAWTGDRFILTQESTMGECAGVPSDLWPVAWRTR</sequence>
<accession>A0A7Z9C627</accession>
<evidence type="ECO:0000313" key="2">
    <source>
        <dbReference type="Proteomes" id="UP000289220"/>
    </source>
</evidence>